<sequence>MIDYKPKYLKYKAKYLTAKKINISGGKLKIETTWDLEQKNRYRELSSMSNTNSFIKKEDITETNMYQMNDGGNRPFQVTCDKNGVTIQKAVLAKQYGSQSFTATTFYGEPFWRVKNFEGYWSGFDSSTDEDHGNAILIKINKNNYVFVGDEIYEFKTDDEIIDFIAVVGNNAVPYPVAYGIENAYFFLEKSYIPIMDLQKAPTVANATDMYDEIYGINGIEKVESYHIRKIKMISHRHNDYEFVDSNKK</sequence>
<reference evidence="1" key="1">
    <citation type="journal article" date="2020" name="Nature">
        <title>Giant virus diversity and host interactions through global metagenomics.</title>
        <authorList>
            <person name="Schulz F."/>
            <person name="Roux S."/>
            <person name="Paez-Espino D."/>
            <person name="Jungbluth S."/>
            <person name="Walsh D.A."/>
            <person name="Denef V.J."/>
            <person name="McMahon K.D."/>
            <person name="Konstantinidis K.T."/>
            <person name="Eloe-Fadrosh E.A."/>
            <person name="Kyrpides N.C."/>
            <person name="Woyke T."/>
        </authorList>
    </citation>
    <scope>NUCLEOTIDE SEQUENCE</scope>
    <source>
        <strain evidence="1">GVMAG-M-3300020192-26</strain>
    </source>
</reference>
<organism evidence="1">
    <name type="scientific">viral metagenome</name>
    <dbReference type="NCBI Taxonomy" id="1070528"/>
    <lineage>
        <taxon>unclassified sequences</taxon>
        <taxon>metagenomes</taxon>
        <taxon>organismal metagenomes</taxon>
    </lineage>
</organism>
<protein>
    <submittedName>
        <fullName evidence="1">Uncharacterized protein</fullName>
    </submittedName>
</protein>
<dbReference type="AlphaFoldDB" id="A0A6C0CA85"/>
<name>A0A6C0CA85_9ZZZZ</name>
<accession>A0A6C0CA85</accession>
<dbReference type="EMBL" id="MN739357">
    <property type="protein sequence ID" value="QHT00615.1"/>
    <property type="molecule type" value="Genomic_DNA"/>
</dbReference>
<evidence type="ECO:0000313" key="1">
    <source>
        <dbReference type="EMBL" id="QHT00615.1"/>
    </source>
</evidence>
<proteinExistence type="predicted"/>